<accession>A0A5A5TY19</accession>
<dbReference type="Proteomes" id="UP000323274">
    <property type="component" value="Unassembled WGS sequence"/>
</dbReference>
<name>A0A5A5TY19_LEUCI</name>
<sequence>MNSDYLYKVIKHALLKLQAKANQNEAEREKLIPYIKNYQKDLTTLKRKQRAVHPNDLNSGDLAVRYETQVAVADHEVILIMRKTERIIQDLAKCPRRGIAVNY</sequence>
<dbReference type="AlphaFoldDB" id="A0A5A5TY19"/>
<dbReference type="EMBL" id="BJJW01000005">
    <property type="protein sequence ID" value="GDZ83487.1"/>
    <property type="molecule type" value="Genomic_DNA"/>
</dbReference>
<proteinExistence type="predicted"/>
<organism evidence="1 2">
    <name type="scientific">Leuconostoc citreum</name>
    <dbReference type="NCBI Taxonomy" id="33964"/>
    <lineage>
        <taxon>Bacteria</taxon>
        <taxon>Bacillati</taxon>
        <taxon>Bacillota</taxon>
        <taxon>Bacilli</taxon>
        <taxon>Lactobacillales</taxon>
        <taxon>Lactobacillaceae</taxon>
        <taxon>Leuconostoc</taxon>
    </lineage>
</organism>
<gene>
    <name evidence="1" type="ORF">LCIT_07290</name>
</gene>
<reference evidence="1 2" key="1">
    <citation type="submission" date="2019-04" db="EMBL/GenBank/DDBJ databases">
        <title>A pseudo-fructophilic Leuconostoc citreum strain F192-5 isolated from peel of satsuma mandarin: the first report for isolation and characterization of strain-dependent fructophilic-like characteristics.</title>
        <authorList>
            <person name="Maeno S."/>
            <person name="Tanizawa Y."/>
            <person name="Kajikawa A."/>
            <person name="Kanesaki Y."/>
            <person name="Kubota E."/>
            <person name="Arita M."/>
            <person name="Leon D."/>
            <person name="Endo A."/>
        </authorList>
    </citation>
    <scope>NUCLEOTIDE SEQUENCE [LARGE SCALE GENOMIC DNA]</scope>
    <source>
        <strain evidence="1 2">F192-5</strain>
    </source>
</reference>
<protein>
    <submittedName>
        <fullName evidence="1">Uncharacterized protein</fullName>
    </submittedName>
</protein>
<dbReference type="RefSeq" id="WP_004905414.1">
    <property type="nucleotide sequence ID" value="NZ_BJJW01000005.1"/>
</dbReference>
<evidence type="ECO:0000313" key="2">
    <source>
        <dbReference type="Proteomes" id="UP000323274"/>
    </source>
</evidence>
<comment type="caution">
    <text evidence="1">The sequence shown here is derived from an EMBL/GenBank/DDBJ whole genome shotgun (WGS) entry which is preliminary data.</text>
</comment>
<evidence type="ECO:0000313" key="1">
    <source>
        <dbReference type="EMBL" id="GDZ83487.1"/>
    </source>
</evidence>